<gene>
    <name evidence="1" type="ORF">CTheo_8157</name>
</gene>
<evidence type="ECO:0008006" key="3">
    <source>
        <dbReference type="Google" id="ProtNLM"/>
    </source>
</evidence>
<dbReference type="OrthoDB" id="3170704at2759"/>
<sequence>MSSRYIVYITLTPKTPDLLENVRRVMLDTRDMFLRMEGSISHDVGVADGKVHVIETWVADDSGADAERFEKTPEHDVMIQSLLPLVTSDIVVVKLESVGASRDSGRSSCV</sequence>
<organism evidence="1 2">
    <name type="scientific">Ceratobasidium theobromae</name>
    <dbReference type="NCBI Taxonomy" id="1582974"/>
    <lineage>
        <taxon>Eukaryota</taxon>
        <taxon>Fungi</taxon>
        <taxon>Dikarya</taxon>
        <taxon>Basidiomycota</taxon>
        <taxon>Agaricomycotina</taxon>
        <taxon>Agaricomycetes</taxon>
        <taxon>Cantharellales</taxon>
        <taxon>Ceratobasidiaceae</taxon>
        <taxon>Ceratobasidium</taxon>
    </lineage>
</organism>
<dbReference type="EMBL" id="SSOP01000463">
    <property type="protein sequence ID" value="KAB5588405.1"/>
    <property type="molecule type" value="Genomic_DNA"/>
</dbReference>
<evidence type="ECO:0000313" key="2">
    <source>
        <dbReference type="Proteomes" id="UP000383932"/>
    </source>
</evidence>
<protein>
    <recommendedName>
        <fullName evidence="3">ABM domain-containing protein</fullName>
    </recommendedName>
</protein>
<proteinExistence type="predicted"/>
<dbReference type="Proteomes" id="UP000383932">
    <property type="component" value="Unassembled WGS sequence"/>
</dbReference>
<keyword evidence="2" id="KW-1185">Reference proteome</keyword>
<dbReference type="AlphaFoldDB" id="A0A5N5Q9J7"/>
<evidence type="ECO:0000313" key="1">
    <source>
        <dbReference type="EMBL" id="KAB5588405.1"/>
    </source>
</evidence>
<reference evidence="1 2" key="1">
    <citation type="journal article" date="2019" name="Fungal Biol. Biotechnol.">
        <title>Draft genome sequence of fastidious pathogen Ceratobasidium theobromae, which causes vascular-streak dieback in Theobroma cacao.</title>
        <authorList>
            <person name="Ali S.S."/>
            <person name="Asman A."/>
            <person name="Shao J."/>
            <person name="Firmansyah A.P."/>
            <person name="Susilo A.W."/>
            <person name="Rosmana A."/>
            <person name="McMahon P."/>
            <person name="Junaid M."/>
            <person name="Guest D."/>
            <person name="Kheng T.Y."/>
            <person name="Meinhardt L.W."/>
            <person name="Bailey B.A."/>
        </authorList>
    </citation>
    <scope>NUCLEOTIDE SEQUENCE [LARGE SCALE GENOMIC DNA]</scope>
    <source>
        <strain evidence="1 2">CT2</strain>
    </source>
</reference>
<name>A0A5N5Q9J7_9AGAM</name>
<accession>A0A5N5Q9J7</accession>
<comment type="caution">
    <text evidence="1">The sequence shown here is derived from an EMBL/GenBank/DDBJ whole genome shotgun (WGS) entry which is preliminary data.</text>
</comment>